<evidence type="ECO:0000313" key="3">
    <source>
        <dbReference type="Proteomes" id="UP000324897"/>
    </source>
</evidence>
<dbReference type="EMBL" id="RWGY01000013">
    <property type="protein sequence ID" value="TVU26594.1"/>
    <property type="molecule type" value="Genomic_DNA"/>
</dbReference>
<dbReference type="Proteomes" id="UP000324897">
    <property type="component" value="Chromosome 2"/>
</dbReference>
<sequence>MVGRGGVLRSVSLLYKRAIGKRKGSDEAEGSVKGRRKGRGKGRGKGGGAGRDGGGGGRGRGGRRDPSPSPSAHEEEEEHQGESEDEEGHQGVSEEEEEHQREEDEEEIPSAHGSEEEEDADEEAEAGGPVPLPRTCRVCGREVPHSSRLGRFLLRDGRWFDPYRLGLGRDVIEAGDHKRLPNGILGLLCRLHFPGMVHYADKQEPAYTWDHYKNAADFPDRDNRVFQHKAERVMGEMWDFFRCEPGKEAMAAHVMNNACRKLVRDMHYESRVQTIITYYATARQMRVEKKEARTIELTREQYILVPP</sequence>
<proteinExistence type="predicted"/>
<dbReference type="Gramene" id="TVU26594">
    <property type="protein sequence ID" value="TVU26594"/>
    <property type="gene ID" value="EJB05_29148"/>
</dbReference>
<keyword evidence="3" id="KW-1185">Reference proteome</keyword>
<name>A0A5J9UT72_9POAL</name>
<dbReference type="GO" id="GO:0032196">
    <property type="term" value="P:transposition"/>
    <property type="evidence" value="ECO:0007669"/>
    <property type="project" value="InterPro"/>
</dbReference>
<protein>
    <submittedName>
        <fullName evidence="2">Uncharacterized protein</fullName>
    </submittedName>
</protein>
<dbReference type="OrthoDB" id="686875at2759"/>
<feature type="compositionally biased region" description="Basic and acidic residues" evidence="1">
    <location>
        <begin position="23"/>
        <end position="32"/>
    </location>
</feature>
<gene>
    <name evidence="2" type="ORF">EJB05_29148</name>
</gene>
<feature type="non-terminal residue" evidence="2">
    <location>
        <position position="1"/>
    </location>
</feature>
<dbReference type="PANTHER" id="PTHR33157">
    <property type="entry name" value="AUTONOMOUS TRANSPOSABLE ELEMENT EN-1 MOSAIC PROTEIN-RELATED"/>
    <property type="match status" value="1"/>
</dbReference>
<evidence type="ECO:0000256" key="1">
    <source>
        <dbReference type="SAM" id="MobiDB-lite"/>
    </source>
</evidence>
<comment type="caution">
    <text evidence="2">The sequence shown here is derived from an EMBL/GenBank/DDBJ whole genome shotgun (WGS) entry which is preliminary data.</text>
</comment>
<feature type="compositionally biased region" description="Basic residues" evidence="1">
    <location>
        <begin position="33"/>
        <end position="44"/>
    </location>
</feature>
<dbReference type="InterPro" id="IPR039266">
    <property type="entry name" value="EN-1/SPM"/>
</dbReference>
<evidence type="ECO:0000313" key="2">
    <source>
        <dbReference type="EMBL" id="TVU26594.1"/>
    </source>
</evidence>
<dbReference type="PANTHER" id="PTHR33157:SF12">
    <property type="entry name" value="TRANSPOSASE TNP1_EN_SPM-LIKE DOMAIN-CONTAINING PROTEIN"/>
    <property type="match status" value="1"/>
</dbReference>
<dbReference type="AlphaFoldDB" id="A0A5J9UT72"/>
<feature type="region of interest" description="Disordered" evidence="1">
    <location>
        <begin position="16"/>
        <end position="134"/>
    </location>
</feature>
<feature type="compositionally biased region" description="Gly residues" evidence="1">
    <location>
        <begin position="45"/>
        <end position="59"/>
    </location>
</feature>
<feature type="compositionally biased region" description="Acidic residues" evidence="1">
    <location>
        <begin position="115"/>
        <end position="125"/>
    </location>
</feature>
<accession>A0A5J9UT72</accession>
<feature type="compositionally biased region" description="Acidic residues" evidence="1">
    <location>
        <begin position="74"/>
        <end position="108"/>
    </location>
</feature>
<organism evidence="2 3">
    <name type="scientific">Eragrostis curvula</name>
    <name type="common">weeping love grass</name>
    <dbReference type="NCBI Taxonomy" id="38414"/>
    <lineage>
        <taxon>Eukaryota</taxon>
        <taxon>Viridiplantae</taxon>
        <taxon>Streptophyta</taxon>
        <taxon>Embryophyta</taxon>
        <taxon>Tracheophyta</taxon>
        <taxon>Spermatophyta</taxon>
        <taxon>Magnoliopsida</taxon>
        <taxon>Liliopsida</taxon>
        <taxon>Poales</taxon>
        <taxon>Poaceae</taxon>
        <taxon>PACMAD clade</taxon>
        <taxon>Chloridoideae</taxon>
        <taxon>Eragrostideae</taxon>
        <taxon>Eragrostidinae</taxon>
        <taxon>Eragrostis</taxon>
    </lineage>
</organism>
<reference evidence="2 3" key="1">
    <citation type="journal article" date="2019" name="Sci. Rep.">
        <title>A high-quality genome of Eragrostis curvula grass provides insights into Poaceae evolution and supports new strategies to enhance forage quality.</title>
        <authorList>
            <person name="Carballo J."/>
            <person name="Santos B.A.C.M."/>
            <person name="Zappacosta D."/>
            <person name="Garbus I."/>
            <person name="Selva J.P."/>
            <person name="Gallo C.A."/>
            <person name="Diaz A."/>
            <person name="Albertini E."/>
            <person name="Caccamo M."/>
            <person name="Echenique V."/>
        </authorList>
    </citation>
    <scope>NUCLEOTIDE SEQUENCE [LARGE SCALE GENOMIC DNA]</scope>
    <source>
        <strain evidence="3">cv. Victoria</strain>
        <tissue evidence="2">Leaf</tissue>
    </source>
</reference>